<evidence type="ECO:0000313" key="1">
    <source>
        <dbReference type="EMBL" id="GBM25811.1"/>
    </source>
</evidence>
<name>A0A4Y2EA63_ARAVE</name>
<comment type="caution">
    <text evidence="1">The sequence shown here is derived from an EMBL/GenBank/DDBJ whole genome shotgun (WGS) entry which is preliminary data.</text>
</comment>
<keyword evidence="2" id="KW-1185">Reference proteome</keyword>
<protein>
    <submittedName>
        <fullName evidence="1">Uncharacterized protein</fullName>
    </submittedName>
</protein>
<reference evidence="1 2" key="1">
    <citation type="journal article" date="2019" name="Sci. Rep.">
        <title>Orb-weaving spider Araneus ventricosus genome elucidates the spidroin gene catalogue.</title>
        <authorList>
            <person name="Kono N."/>
            <person name="Nakamura H."/>
            <person name="Ohtoshi R."/>
            <person name="Moran D.A.P."/>
            <person name="Shinohara A."/>
            <person name="Yoshida Y."/>
            <person name="Fujiwara M."/>
            <person name="Mori M."/>
            <person name="Tomita M."/>
            <person name="Arakawa K."/>
        </authorList>
    </citation>
    <scope>NUCLEOTIDE SEQUENCE [LARGE SCALE GENOMIC DNA]</scope>
</reference>
<proteinExistence type="predicted"/>
<gene>
    <name evidence="1" type="ORF">AVEN_228275_1</name>
</gene>
<evidence type="ECO:0000313" key="2">
    <source>
        <dbReference type="Proteomes" id="UP000499080"/>
    </source>
</evidence>
<dbReference type="AlphaFoldDB" id="A0A4Y2EA63"/>
<sequence length="208" mass="23377">MAVSAIGLFGRRPQTLPFISIDCNFNVHSRVMHRDVGSTFWFGGICRRQGSPNLLLIVNVIAMFFCSCGTVQLQIIAIDIDTLIPERRKEVDGFNVETPGFLTDPVPISSSSDSLTDAWTHTVYKLCHNQVFVDYVMHSSFAYRQLNSNFMCGDPTILSYDLIHSRNRGTIGHNVRLPRRGITLTPPEYGAPCETLLSIRLFHPTINM</sequence>
<dbReference type="Proteomes" id="UP000499080">
    <property type="component" value="Unassembled WGS sequence"/>
</dbReference>
<organism evidence="1 2">
    <name type="scientific">Araneus ventricosus</name>
    <name type="common">Orbweaver spider</name>
    <name type="synonym">Epeira ventricosa</name>
    <dbReference type="NCBI Taxonomy" id="182803"/>
    <lineage>
        <taxon>Eukaryota</taxon>
        <taxon>Metazoa</taxon>
        <taxon>Ecdysozoa</taxon>
        <taxon>Arthropoda</taxon>
        <taxon>Chelicerata</taxon>
        <taxon>Arachnida</taxon>
        <taxon>Araneae</taxon>
        <taxon>Araneomorphae</taxon>
        <taxon>Entelegynae</taxon>
        <taxon>Araneoidea</taxon>
        <taxon>Araneidae</taxon>
        <taxon>Araneus</taxon>
    </lineage>
</organism>
<accession>A0A4Y2EA63</accession>
<dbReference type="EMBL" id="BGPR01000547">
    <property type="protein sequence ID" value="GBM25811.1"/>
    <property type="molecule type" value="Genomic_DNA"/>
</dbReference>